<feature type="disulfide bond" evidence="9">
    <location>
        <begin position="81"/>
        <end position="102"/>
    </location>
</feature>
<dbReference type="Gene3D" id="3.10.100.10">
    <property type="entry name" value="Mannose-Binding Protein A, subunit A"/>
    <property type="match status" value="1"/>
</dbReference>
<evidence type="ECO:0000313" key="15">
    <source>
        <dbReference type="RefSeq" id="XP_030621014.1"/>
    </source>
</evidence>
<evidence type="ECO:0000256" key="7">
    <source>
        <dbReference type="ARBA" id="ARBA00023170"/>
    </source>
</evidence>
<organism evidence="14 15">
    <name type="scientific">Chanos chanos</name>
    <name type="common">Milkfish</name>
    <name type="synonym">Mugil chanos</name>
    <dbReference type="NCBI Taxonomy" id="29144"/>
    <lineage>
        <taxon>Eukaryota</taxon>
        <taxon>Metazoa</taxon>
        <taxon>Chordata</taxon>
        <taxon>Craniata</taxon>
        <taxon>Vertebrata</taxon>
        <taxon>Euteleostomi</taxon>
        <taxon>Actinopterygii</taxon>
        <taxon>Neopterygii</taxon>
        <taxon>Teleostei</taxon>
        <taxon>Ostariophysi</taxon>
        <taxon>Gonorynchiformes</taxon>
        <taxon>Chanidae</taxon>
        <taxon>Chanos</taxon>
    </lineage>
</organism>
<dbReference type="InterPro" id="IPR016186">
    <property type="entry name" value="C-type_lectin-like/link_sf"/>
</dbReference>
<evidence type="ECO:0000256" key="12">
    <source>
        <dbReference type="SAM" id="SignalP"/>
    </source>
</evidence>
<dbReference type="GO" id="GO:0004888">
    <property type="term" value="F:transmembrane signaling receptor activity"/>
    <property type="evidence" value="ECO:0007669"/>
    <property type="project" value="TreeGrafter"/>
</dbReference>
<dbReference type="GO" id="GO:0005886">
    <property type="term" value="C:plasma membrane"/>
    <property type="evidence" value="ECO:0007669"/>
    <property type="project" value="TreeGrafter"/>
</dbReference>
<feature type="signal peptide" evidence="12">
    <location>
        <begin position="1"/>
        <end position="18"/>
    </location>
</feature>
<dbReference type="GeneID" id="115804644"/>
<dbReference type="SUPFAM" id="SSF56436">
    <property type="entry name" value="C-type lectin-like"/>
    <property type="match status" value="1"/>
</dbReference>
<dbReference type="PROSITE" id="PS01241">
    <property type="entry name" value="LINK_1"/>
    <property type="match status" value="1"/>
</dbReference>
<evidence type="ECO:0000256" key="3">
    <source>
        <dbReference type="ARBA" id="ARBA00022729"/>
    </source>
</evidence>
<evidence type="ECO:0000256" key="8">
    <source>
        <dbReference type="ARBA" id="ARBA00023180"/>
    </source>
</evidence>
<dbReference type="InterPro" id="IPR043210">
    <property type="entry name" value="CD44_antigen-like"/>
</dbReference>
<dbReference type="FunCoup" id="A0A6J2ULS4">
    <property type="interactions" value="584"/>
</dbReference>
<dbReference type="GO" id="GO:0005540">
    <property type="term" value="F:hyaluronic acid binding"/>
    <property type="evidence" value="ECO:0007669"/>
    <property type="project" value="InterPro"/>
</dbReference>
<keyword evidence="7 15" id="KW-0675">Receptor</keyword>
<dbReference type="PROSITE" id="PS50963">
    <property type="entry name" value="LINK_2"/>
    <property type="match status" value="1"/>
</dbReference>
<dbReference type="SMART" id="SM00445">
    <property type="entry name" value="LINK"/>
    <property type="match status" value="1"/>
</dbReference>
<dbReference type="InterPro" id="IPR000538">
    <property type="entry name" value="Link_dom"/>
</dbReference>
<keyword evidence="6 9" id="KW-1015">Disulfide bond</keyword>
<name>A0A6J2ULS4_CHACN</name>
<evidence type="ECO:0000256" key="10">
    <source>
        <dbReference type="SAM" id="MobiDB-lite"/>
    </source>
</evidence>
<keyword evidence="4 11" id="KW-1133">Transmembrane helix</keyword>
<protein>
    <submittedName>
        <fullName evidence="15">Lymphatic vessel endothelial hyaluronic acid receptor 1a</fullName>
    </submittedName>
</protein>
<evidence type="ECO:0000256" key="4">
    <source>
        <dbReference type="ARBA" id="ARBA00022989"/>
    </source>
</evidence>
<dbReference type="OrthoDB" id="9938473at2759"/>
<evidence type="ECO:0000256" key="1">
    <source>
        <dbReference type="ARBA" id="ARBA00004167"/>
    </source>
</evidence>
<keyword evidence="3 12" id="KW-0732">Signal</keyword>
<dbReference type="Pfam" id="PF00193">
    <property type="entry name" value="Xlink"/>
    <property type="match status" value="1"/>
</dbReference>
<comment type="subcellular location">
    <subcellularLocation>
        <location evidence="1">Membrane</location>
        <topology evidence="1">Single-pass membrane protein</topology>
    </subcellularLocation>
</comment>
<sequence>MARVWLVTLLLTKLSVFADLIDHSQIKVTPAHGTIVGVFKVSYGDYSFNASTAREVCQVLGVTIASKTQVQEALSHGLETCRFGWTDEQVAVIPRVQQNPKCGNGKIGLVVWRADVNKRFDVFCFNATDLEAQIQVTTADVHTTRRDLTSTQSSLLSTGEARFDKSSRSFAHASESSSTLTSLSVSPSPSHHTLLEYPKQMQKPQSMSSEPSSIGTVPAVLLITAIFTVLLTVVIAVWRFKMKQHCVSCWDAEEQKEYIETEVWDQSNGKDQREPQAEFKEDQSRKNSNDISVKMTPETDTDS</sequence>
<evidence type="ECO:0000256" key="6">
    <source>
        <dbReference type="ARBA" id="ARBA00023157"/>
    </source>
</evidence>
<feature type="region of interest" description="Disordered" evidence="10">
    <location>
        <begin position="263"/>
        <end position="303"/>
    </location>
</feature>
<evidence type="ECO:0000256" key="9">
    <source>
        <dbReference type="PROSITE-ProRule" id="PRU00323"/>
    </source>
</evidence>
<dbReference type="RefSeq" id="XP_030621014.1">
    <property type="nucleotide sequence ID" value="XM_030765154.1"/>
</dbReference>
<feature type="domain" description="Link" evidence="13">
    <location>
        <begin position="35"/>
        <end position="126"/>
    </location>
</feature>
<keyword evidence="5 11" id="KW-0472">Membrane</keyword>
<feature type="compositionally biased region" description="Basic and acidic residues" evidence="10">
    <location>
        <begin position="268"/>
        <end position="288"/>
    </location>
</feature>
<dbReference type="Proteomes" id="UP000504632">
    <property type="component" value="Chromosome 2"/>
</dbReference>
<dbReference type="CTD" id="560618"/>
<dbReference type="GO" id="GO:0007155">
    <property type="term" value="P:cell adhesion"/>
    <property type="evidence" value="ECO:0007669"/>
    <property type="project" value="InterPro"/>
</dbReference>
<dbReference type="InterPro" id="IPR016187">
    <property type="entry name" value="CTDL_fold"/>
</dbReference>
<accession>A0A6J2ULS4</accession>
<evidence type="ECO:0000259" key="13">
    <source>
        <dbReference type="PROSITE" id="PS50963"/>
    </source>
</evidence>
<dbReference type="PANTHER" id="PTHR10225:SF2">
    <property type="entry name" value="LYMPHATIC VESSEL ENDOTHELIAL HYALURONIC ACID RECEPTOR 1"/>
    <property type="match status" value="1"/>
</dbReference>
<keyword evidence="2 11" id="KW-0812">Transmembrane</keyword>
<dbReference type="AlphaFoldDB" id="A0A6J2ULS4"/>
<evidence type="ECO:0000313" key="14">
    <source>
        <dbReference type="Proteomes" id="UP000504632"/>
    </source>
</evidence>
<reference evidence="15" key="1">
    <citation type="submission" date="2025-08" db="UniProtKB">
        <authorList>
            <consortium name="RefSeq"/>
        </authorList>
    </citation>
    <scope>IDENTIFICATION</scope>
</reference>
<evidence type="ECO:0000256" key="11">
    <source>
        <dbReference type="SAM" id="Phobius"/>
    </source>
</evidence>
<feature type="transmembrane region" description="Helical" evidence="11">
    <location>
        <begin position="217"/>
        <end position="238"/>
    </location>
</feature>
<evidence type="ECO:0000256" key="2">
    <source>
        <dbReference type="ARBA" id="ARBA00022692"/>
    </source>
</evidence>
<feature type="chain" id="PRO_5026880973" evidence="12">
    <location>
        <begin position="19"/>
        <end position="303"/>
    </location>
</feature>
<comment type="caution">
    <text evidence="9">Lacks conserved residue(s) required for the propagation of feature annotation.</text>
</comment>
<dbReference type="InParanoid" id="A0A6J2ULS4"/>
<keyword evidence="14" id="KW-1185">Reference proteome</keyword>
<evidence type="ECO:0000256" key="5">
    <source>
        <dbReference type="ARBA" id="ARBA00023136"/>
    </source>
</evidence>
<proteinExistence type="predicted"/>
<gene>
    <name evidence="15" type="primary">lyve1a</name>
</gene>
<dbReference type="PANTHER" id="PTHR10225">
    <property type="entry name" value="HYALURONAN RECEPTOR"/>
    <property type="match status" value="1"/>
</dbReference>
<keyword evidence="8" id="KW-0325">Glycoprotein</keyword>